<dbReference type="AlphaFoldDB" id="A0AAD0AFT3"/>
<dbReference type="InterPro" id="IPR010260">
    <property type="entry name" value="AlpA"/>
</dbReference>
<dbReference type="PANTHER" id="PTHR36154:SF1">
    <property type="entry name" value="DNA-BINDING TRANSCRIPTIONAL ACTIVATOR ALPA"/>
    <property type="match status" value="1"/>
</dbReference>
<sequence>MPQLISIQDVIKCTGLSRATIYRMIDEKSDHYDPTFPKKVQLSQVRVAWVASEVAEWIHHKIASRSA</sequence>
<organism evidence="1">
    <name type="scientific">Faucicola osloensis</name>
    <name type="common">Moraxella osloensis</name>
    <dbReference type="NCBI Taxonomy" id="34062"/>
    <lineage>
        <taxon>Bacteria</taxon>
        <taxon>Pseudomonadati</taxon>
        <taxon>Pseudomonadota</taxon>
        <taxon>Gammaproteobacteria</taxon>
        <taxon>Moraxellales</taxon>
        <taxon>Moraxellaceae</taxon>
        <taxon>Faucicola</taxon>
    </lineage>
</organism>
<name>A0AAD0AFT3_FAUOS</name>
<proteinExistence type="predicted"/>
<accession>A0AAD0AFT3</accession>
<dbReference type="PANTHER" id="PTHR36154">
    <property type="entry name" value="DNA-BINDING TRANSCRIPTIONAL ACTIVATOR ALPA"/>
    <property type="match status" value="1"/>
</dbReference>
<dbReference type="InterPro" id="IPR052931">
    <property type="entry name" value="Prophage_regulatory_activator"/>
</dbReference>
<reference evidence="1" key="1">
    <citation type="submission" date="2017-11" db="EMBL/GenBank/DDBJ databases">
        <title>Complete Genome Sequence from Moraxella oslensis YHS isolated from human skin.</title>
        <authorList>
            <person name="Lee K."/>
            <person name="Lim J.Y."/>
            <person name="Hwang I."/>
        </authorList>
    </citation>
    <scope>NUCLEOTIDE SEQUENCE</scope>
    <source>
        <strain evidence="1">YHS</strain>
    </source>
</reference>
<dbReference type="Pfam" id="PF05930">
    <property type="entry name" value="Phage_AlpA"/>
    <property type="match status" value="1"/>
</dbReference>
<dbReference type="Gene3D" id="1.10.238.160">
    <property type="match status" value="1"/>
</dbReference>
<dbReference type="EMBL" id="CP024176">
    <property type="protein sequence ID" value="ATQ84041.1"/>
    <property type="molecule type" value="Genomic_DNA"/>
</dbReference>
<protein>
    <submittedName>
        <fullName evidence="1">AlpA family phage regulatory protein</fullName>
    </submittedName>
</protein>
<evidence type="ECO:0000313" key="1">
    <source>
        <dbReference type="EMBL" id="ATQ84041.1"/>
    </source>
</evidence>
<gene>
    <name evidence="1" type="ORF">YHS_03015</name>
</gene>